<feature type="domain" description="BRO1" evidence="3">
    <location>
        <begin position="4"/>
        <end position="386"/>
    </location>
</feature>
<dbReference type="Gene3D" id="1.20.140.50">
    <property type="entry name" value="alix/aip1 like domains"/>
    <property type="match status" value="1"/>
</dbReference>
<comment type="similarity">
    <text evidence="1">Belongs to the palA/RIM20 family.</text>
</comment>
<evidence type="ECO:0000313" key="4">
    <source>
        <dbReference type="EMBL" id="QBM87474.1"/>
    </source>
</evidence>
<accession>A0A4P6XP65</accession>
<evidence type="ECO:0000256" key="2">
    <source>
        <dbReference type="SAM" id="Coils"/>
    </source>
</evidence>
<dbReference type="STRING" id="2163413.A0A4P6XP65"/>
<proteinExistence type="inferred from homology"/>
<dbReference type="GO" id="GO:0005768">
    <property type="term" value="C:endosome"/>
    <property type="evidence" value="ECO:0007669"/>
    <property type="project" value="TreeGrafter"/>
</dbReference>
<keyword evidence="5" id="KW-1185">Reference proteome</keyword>
<feature type="coiled-coil region" evidence="2">
    <location>
        <begin position="624"/>
        <end position="684"/>
    </location>
</feature>
<dbReference type="Pfam" id="PF03097">
    <property type="entry name" value="BRO1"/>
    <property type="match status" value="1"/>
</dbReference>
<sequence>MINNLLNLPFWLCDDIPLENLLSDIINRDFYQPATAFEDLKRAQALHTYVVNGAKEAVLDPNKYEAALTEFYYLIKDVEAKFPDHVVTFEWYDTFHHRPQMTQVREWRLEQRLLIFQTGLLYSHKAHLENVHAEEGLKKACAYFQQAAGCFEYLLEPKTADLGPESSTIQCMHAVMISAAQELIWQKAVRGNTMKDTVIARLAVKVADFYADAAKYAQISSSVRQDWINLLLVKLLHFRAAAHFRMSNHALDTFEYGVQVSHLRRASEFCKAAQKHKRYVSEYVLDDLAGLQKIVQDSLATAEKDNDLVYLKPVPDSSALPAIVGVSMVTPKPPNFLLERDSSIPPAFLKLMPFAVVQVSQAFRERQDAYIETAFHEPLQALNKLLRQFLADRQLPASLDSLQVPESIPDSIGNHAQEILSLGGIRLIEESMDEISTLAAHSRALVSECEERLCLEQKEDDLMREREGLDRWTRTPSQISSKDYWAKIEKMREYLAQGQASDGVLGEIYKLIQFSLEAYCGGPKKLSQIIPQYAHAPLDRAGESVAFELRDLLAETAKLETKRERFAASINLKSRSHSILSVVIDSYKKNPEKFLGENGNVDRVKFEPVYEKHIAFFDQDLAYLAQLKDQQTALEKKIDETNQKFSHVRAATLNKAQEARLQVLQKLEADYVSYLDLVQNLNQASKFYTSFLERGNNVLRELDAYLLRRREEARELVLAIREQRNFEGIENSMLPNRADLALPRAYKANTWDPSKGIKFG</sequence>
<dbReference type="PROSITE" id="PS51180">
    <property type="entry name" value="BRO1"/>
    <property type="match status" value="1"/>
</dbReference>
<dbReference type="PANTHER" id="PTHR23030">
    <property type="entry name" value="PCD6 INTERACTING PROTEIN-RELATED"/>
    <property type="match status" value="1"/>
</dbReference>
<organism evidence="4 5">
    <name type="scientific">Metschnikowia aff. pulcherrima</name>
    <dbReference type="NCBI Taxonomy" id="2163413"/>
    <lineage>
        <taxon>Eukaryota</taxon>
        <taxon>Fungi</taxon>
        <taxon>Dikarya</taxon>
        <taxon>Ascomycota</taxon>
        <taxon>Saccharomycotina</taxon>
        <taxon>Pichiomycetes</taxon>
        <taxon>Metschnikowiaceae</taxon>
        <taxon>Metschnikowia</taxon>
    </lineage>
</organism>
<dbReference type="SMART" id="SM01041">
    <property type="entry name" value="BRO1"/>
    <property type="match status" value="1"/>
</dbReference>
<dbReference type="PANTHER" id="PTHR23030:SF39">
    <property type="entry name" value="PROGRAMMED CELL DEATH 6-INTERACTING PROTEIN"/>
    <property type="match status" value="1"/>
</dbReference>
<dbReference type="Gene3D" id="1.25.40.280">
    <property type="entry name" value="alix/aip1 like domains"/>
    <property type="match status" value="1"/>
</dbReference>
<dbReference type="Proteomes" id="UP000292447">
    <property type="component" value="Chromosome II"/>
</dbReference>
<reference evidence="5" key="1">
    <citation type="submission" date="2019-03" db="EMBL/GenBank/DDBJ databases">
        <title>Snf2 controls pulcherriminic acid biosynthesis and connects pigmentation and antifungal activity of the yeast Metschnikowia pulcherrima.</title>
        <authorList>
            <person name="Gore-Lloyd D."/>
            <person name="Sumann I."/>
            <person name="Brachmann A.O."/>
            <person name="Schneeberger K."/>
            <person name="Ortiz-Merino R.A."/>
            <person name="Moreno-Beltran M."/>
            <person name="Schlaefli M."/>
            <person name="Kirner P."/>
            <person name="Santos Kron A."/>
            <person name="Wolfe K.H."/>
            <person name="Piel J."/>
            <person name="Ahrens C.H."/>
            <person name="Henk D."/>
            <person name="Freimoser F.M."/>
        </authorList>
    </citation>
    <scope>NUCLEOTIDE SEQUENCE [LARGE SCALE GENOMIC DNA]</scope>
    <source>
        <strain evidence="5">APC 1.2</strain>
    </source>
</reference>
<evidence type="ECO:0000256" key="1">
    <source>
        <dbReference type="ARBA" id="ARBA00038154"/>
    </source>
</evidence>
<dbReference type="Gene3D" id="1.20.120.560">
    <property type="entry name" value="alix/aip1 in complex with the ypdl late domain"/>
    <property type="match status" value="1"/>
</dbReference>
<protein>
    <submittedName>
        <fullName evidence="4">Programmed cell death 6-interacting protein</fullName>
    </submittedName>
</protein>
<dbReference type="CDD" id="cd08915">
    <property type="entry name" value="V_Alix_like"/>
    <property type="match status" value="1"/>
</dbReference>
<keyword evidence="2" id="KW-0175">Coiled coil</keyword>
<gene>
    <name evidence="4" type="primary">MPUL0B06760</name>
    <name evidence="4" type="ORF">METSCH_B06760</name>
</gene>
<dbReference type="EMBL" id="CP034457">
    <property type="protein sequence ID" value="QBM87474.1"/>
    <property type="molecule type" value="Genomic_DNA"/>
</dbReference>
<dbReference type="InterPro" id="IPR025304">
    <property type="entry name" value="ALIX_V_dom"/>
</dbReference>
<dbReference type="Pfam" id="PF13949">
    <property type="entry name" value="ALIX_LYPXL_bnd"/>
    <property type="match status" value="1"/>
</dbReference>
<dbReference type="InterPro" id="IPR038499">
    <property type="entry name" value="BRO1_sf"/>
</dbReference>
<dbReference type="InterPro" id="IPR004328">
    <property type="entry name" value="BRO1_dom"/>
</dbReference>
<evidence type="ECO:0000259" key="3">
    <source>
        <dbReference type="PROSITE" id="PS51180"/>
    </source>
</evidence>
<dbReference type="AlphaFoldDB" id="A0A4P6XP65"/>
<name>A0A4P6XP65_9ASCO</name>
<evidence type="ECO:0000313" key="5">
    <source>
        <dbReference type="Proteomes" id="UP000292447"/>
    </source>
</evidence>